<name>Q7RD77_PLAYO</name>
<evidence type="ECO:0000256" key="1">
    <source>
        <dbReference type="SAM" id="Phobius"/>
    </source>
</evidence>
<dbReference type="PaxDb" id="73239-Q7RD77"/>
<reference evidence="2 3" key="1">
    <citation type="journal article" date="2002" name="Nature">
        <title>Genome sequence and comparative analysis of the model rodent malaria parasite Plasmodium yoelii yoelii.</title>
        <authorList>
            <person name="Carlton J.M."/>
            <person name="Angiuoli S.V."/>
            <person name="Suh B.B."/>
            <person name="Kooij T.W."/>
            <person name="Pertea M."/>
            <person name="Silva J.C."/>
            <person name="Ermolaeva M.D."/>
            <person name="Allen J.E."/>
            <person name="Selengut J.D."/>
            <person name="Koo H.L."/>
            <person name="Peterson J.D."/>
            <person name="Pop M."/>
            <person name="Kosack D.S."/>
            <person name="Shumway M.F."/>
            <person name="Bidwell S.L."/>
            <person name="Shallom S.J."/>
            <person name="van Aken S.E."/>
            <person name="Riedmuller S.B."/>
            <person name="Feldblyum T.V."/>
            <person name="Cho J.K."/>
            <person name="Quackenbush J."/>
            <person name="Sedegah M."/>
            <person name="Shoaibi A."/>
            <person name="Cummings L.M."/>
            <person name="Florens L."/>
            <person name="Yates J.R."/>
            <person name="Raine J.D."/>
            <person name="Sinden R.E."/>
            <person name="Harris M.A."/>
            <person name="Cunningham D.A."/>
            <person name="Preiser P.R."/>
            <person name="Bergman L.W."/>
            <person name="Vaidya A.B."/>
            <person name="van Lin L.H."/>
            <person name="Janse C.J."/>
            <person name="Waters A.P."/>
            <person name="Smith H.O."/>
            <person name="White O.R."/>
            <person name="Salzberg S.L."/>
            <person name="Venter J.C."/>
            <person name="Fraser C.M."/>
            <person name="Hoffman S.L."/>
            <person name="Gardner M.J."/>
            <person name="Carucci D.J."/>
        </authorList>
    </citation>
    <scope>NUCLEOTIDE SEQUENCE [LARGE SCALE GENOMIC DNA]</scope>
    <source>
        <strain evidence="2 3">17XNL</strain>
    </source>
</reference>
<keyword evidence="1" id="KW-1133">Transmembrane helix</keyword>
<comment type="caution">
    <text evidence="2">The sequence shown here is derived from an EMBL/GenBank/DDBJ whole genome shotgun (WGS) entry which is preliminary data.</text>
</comment>
<dbReference type="AlphaFoldDB" id="Q7RD77"/>
<sequence length="31" mass="3834">MVALNYYHRVFSLYIICLSFNIRMYLYILIS</sequence>
<dbReference type="EMBL" id="AABL01001774">
    <property type="protein sequence ID" value="EAA17584.1"/>
    <property type="molecule type" value="Genomic_DNA"/>
</dbReference>
<protein>
    <submittedName>
        <fullName evidence="2">Uncharacterized protein</fullName>
    </submittedName>
</protein>
<organism evidence="2 3">
    <name type="scientific">Plasmodium yoelii yoelii</name>
    <dbReference type="NCBI Taxonomy" id="73239"/>
    <lineage>
        <taxon>Eukaryota</taxon>
        <taxon>Sar</taxon>
        <taxon>Alveolata</taxon>
        <taxon>Apicomplexa</taxon>
        <taxon>Aconoidasida</taxon>
        <taxon>Haemosporida</taxon>
        <taxon>Plasmodiidae</taxon>
        <taxon>Plasmodium</taxon>
        <taxon>Plasmodium (Vinckeia)</taxon>
    </lineage>
</organism>
<evidence type="ECO:0000313" key="3">
    <source>
        <dbReference type="Proteomes" id="UP000008553"/>
    </source>
</evidence>
<keyword evidence="1" id="KW-0812">Transmembrane</keyword>
<keyword evidence="1" id="KW-0472">Membrane</keyword>
<keyword evidence="3" id="KW-1185">Reference proteome</keyword>
<evidence type="ECO:0000313" key="2">
    <source>
        <dbReference type="EMBL" id="EAA17584.1"/>
    </source>
</evidence>
<dbReference type="InParanoid" id="Q7RD77"/>
<gene>
    <name evidence="2" type="ORF">PY05547</name>
</gene>
<accession>Q7RD77</accession>
<proteinExistence type="predicted"/>
<dbReference type="Proteomes" id="UP000008553">
    <property type="component" value="Unassembled WGS sequence"/>
</dbReference>
<feature type="transmembrane region" description="Helical" evidence="1">
    <location>
        <begin position="6"/>
        <end position="30"/>
    </location>
</feature>